<dbReference type="Proteomes" id="UP001431783">
    <property type="component" value="Unassembled WGS sequence"/>
</dbReference>
<name>A0AAW1TVM0_9CUCU</name>
<organism evidence="2 3">
    <name type="scientific">Henosepilachna vigintioctopunctata</name>
    <dbReference type="NCBI Taxonomy" id="420089"/>
    <lineage>
        <taxon>Eukaryota</taxon>
        <taxon>Metazoa</taxon>
        <taxon>Ecdysozoa</taxon>
        <taxon>Arthropoda</taxon>
        <taxon>Hexapoda</taxon>
        <taxon>Insecta</taxon>
        <taxon>Pterygota</taxon>
        <taxon>Neoptera</taxon>
        <taxon>Endopterygota</taxon>
        <taxon>Coleoptera</taxon>
        <taxon>Polyphaga</taxon>
        <taxon>Cucujiformia</taxon>
        <taxon>Coccinelloidea</taxon>
        <taxon>Coccinellidae</taxon>
        <taxon>Epilachninae</taxon>
        <taxon>Epilachnini</taxon>
        <taxon>Henosepilachna</taxon>
    </lineage>
</organism>
<dbReference type="Gene3D" id="3.90.1200.10">
    <property type="match status" value="1"/>
</dbReference>
<proteinExistence type="predicted"/>
<dbReference type="PANTHER" id="PTHR11012">
    <property type="entry name" value="PROTEIN KINASE-LIKE DOMAIN-CONTAINING"/>
    <property type="match status" value="1"/>
</dbReference>
<dbReference type="InterPro" id="IPR011009">
    <property type="entry name" value="Kinase-like_dom_sf"/>
</dbReference>
<sequence length="404" mass="47493">MSITISDKQKRFIDQIALKEGFKEYNLSLDQGSLKGDGYMGTIYVVKIEENSTKRKLNLILKVAHTDDKIRKETPTRLTYIRENYMYNVVFKEFRELQKEYHVKKVFDGTAKYYGGLEDIKEECLVLENLKEIGFTIWNRLKPMDAHHVEAVMAQYGKFHALSYALKKFNQEKYSEIAKNLQSAYENLVAENDFKSTTISSLGKAFEAVEGNADATAGLNRFIEKSYEFFHETVRIKDKYTVITHGDCWASNLMFKYEDAISQKPSQVYILDWQASTTGSPILDTSFFFYTCTKDCLDNFKYFLKVYYENMSSMLKQFGVKVEEIISFQDLEQQWQIYSKFGMYTAILLIKMMLTKQEEAPEWKEMVKENKTQMDMFDLKISNEEEYNERVRNIVNHMVENNFI</sequence>
<dbReference type="PANTHER" id="PTHR11012:SF30">
    <property type="entry name" value="PROTEIN KINASE-LIKE DOMAIN-CONTAINING"/>
    <property type="match status" value="1"/>
</dbReference>
<gene>
    <name evidence="2" type="ORF">WA026_017820</name>
</gene>
<dbReference type="SUPFAM" id="SSF56112">
    <property type="entry name" value="Protein kinase-like (PK-like)"/>
    <property type="match status" value="1"/>
</dbReference>
<reference evidence="2 3" key="1">
    <citation type="submission" date="2023-03" db="EMBL/GenBank/DDBJ databases">
        <title>Genome insight into feeding habits of ladybird beetles.</title>
        <authorList>
            <person name="Li H.-S."/>
            <person name="Huang Y.-H."/>
            <person name="Pang H."/>
        </authorList>
    </citation>
    <scope>NUCLEOTIDE SEQUENCE [LARGE SCALE GENOMIC DNA]</scope>
    <source>
        <strain evidence="2">SYSU_2023b</strain>
        <tissue evidence="2">Whole body</tissue>
    </source>
</reference>
<dbReference type="EMBL" id="JARQZJ010000011">
    <property type="protein sequence ID" value="KAK9872362.1"/>
    <property type="molecule type" value="Genomic_DNA"/>
</dbReference>
<protein>
    <recommendedName>
        <fullName evidence="1">CHK kinase-like domain-containing protein</fullName>
    </recommendedName>
</protein>
<accession>A0AAW1TVM0</accession>
<dbReference type="Pfam" id="PF02958">
    <property type="entry name" value="EcKL"/>
    <property type="match status" value="1"/>
</dbReference>
<dbReference type="AlphaFoldDB" id="A0AAW1TVM0"/>
<dbReference type="InterPro" id="IPR004119">
    <property type="entry name" value="EcKL"/>
</dbReference>
<feature type="domain" description="CHK kinase-like" evidence="1">
    <location>
        <begin position="125"/>
        <end position="317"/>
    </location>
</feature>
<evidence type="ECO:0000313" key="2">
    <source>
        <dbReference type="EMBL" id="KAK9872362.1"/>
    </source>
</evidence>
<dbReference type="SMART" id="SM00587">
    <property type="entry name" value="CHK"/>
    <property type="match status" value="1"/>
</dbReference>
<dbReference type="InterPro" id="IPR015897">
    <property type="entry name" value="CHK_kinase-like"/>
</dbReference>
<evidence type="ECO:0000259" key="1">
    <source>
        <dbReference type="SMART" id="SM00587"/>
    </source>
</evidence>
<comment type="caution">
    <text evidence="2">The sequence shown here is derived from an EMBL/GenBank/DDBJ whole genome shotgun (WGS) entry which is preliminary data.</text>
</comment>
<keyword evidence="3" id="KW-1185">Reference proteome</keyword>
<evidence type="ECO:0000313" key="3">
    <source>
        <dbReference type="Proteomes" id="UP001431783"/>
    </source>
</evidence>